<protein>
    <recommendedName>
        <fullName evidence="3">C2H2-type domain-containing protein</fullName>
    </recommendedName>
</protein>
<dbReference type="HOGENOM" id="CLU_678050_0_0_1"/>
<evidence type="ECO:0000313" key="5">
    <source>
        <dbReference type="Proteomes" id="UP000019384"/>
    </source>
</evidence>
<evidence type="ECO:0000313" key="4">
    <source>
        <dbReference type="EMBL" id="CDK28128.1"/>
    </source>
</evidence>
<feature type="compositionally biased region" description="Low complexity" evidence="2">
    <location>
        <begin position="44"/>
        <end position="56"/>
    </location>
</feature>
<dbReference type="EMBL" id="HG793129">
    <property type="protein sequence ID" value="CDK28128.1"/>
    <property type="molecule type" value="Genomic_DNA"/>
</dbReference>
<evidence type="ECO:0000256" key="1">
    <source>
        <dbReference type="PROSITE-ProRule" id="PRU00042"/>
    </source>
</evidence>
<dbReference type="RefSeq" id="XP_022460118.1">
    <property type="nucleotide sequence ID" value="XM_022600810.1"/>
</dbReference>
<dbReference type="PROSITE" id="PS50157">
    <property type="entry name" value="ZINC_FINGER_C2H2_2"/>
    <property type="match status" value="1"/>
</dbReference>
<keyword evidence="1" id="KW-0479">Metal-binding</keyword>
<feature type="compositionally biased region" description="Low complexity" evidence="2">
    <location>
        <begin position="386"/>
        <end position="406"/>
    </location>
</feature>
<feature type="compositionally biased region" description="Acidic residues" evidence="2">
    <location>
        <begin position="172"/>
        <end position="183"/>
    </location>
</feature>
<dbReference type="SUPFAM" id="SSF57667">
    <property type="entry name" value="beta-beta-alpha zinc fingers"/>
    <property type="match status" value="1"/>
</dbReference>
<dbReference type="InterPro" id="IPR036236">
    <property type="entry name" value="Znf_C2H2_sf"/>
</dbReference>
<dbReference type="GO" id="GO:0008270">
    <property type="term" value="F:zinc ion binding"/>
    <property type="evidence" value="ECO:0007669"/>
    <property type="project" value="UniProtKB-KW"/>
</dbReference>
<feature type="compositionally biased region" description="Polar residues" evidence="2">
    <location>
        <begin position="138"/>
        <end position="152"/>
    </location>
</feature>
<reference evidence="4" key="1">
    <citation type="submission" date="2013-12" db="EMBL/GenBank/DDBJ databases">
        <authorList>
            <person name="Genoscope - CEA"/>
        </authorList>
    </citation>
    <scope>NUCLEOTIDE SEQUENCE</scope>
    <source>
        <strain evidence="4">CBS 1993</strain>
    </source>
</reference>
<gene>
    <name evidence="4" type="ORF">KUCA_T00004109001</name>
</gene>
<feature type="region of interest" description="Disordered" evidence="2">
    <location>
        <begin position="1"/>
        <end position="223"/>
    </location>
</feature>
<feature type="compositionally biased region" description="Polar residues" evidence="2">
    <location>
        <begin position="1"/>
        <end position="42"/>
    </location>
</feature>
<dbReference type="Proteomes" id="UP000019384">
    <property type="component" value="Unassembled WGS sequence"/>
</dbReference>
<keyword evidence="5" id="KW-1185">Reference proteome</keyword>
<organism evidence="4 5">
    <name type="scientific">Kuraishia capsulata CBS 1993</name>
    <dbReference type="NCBI Taxonomy" id="1382522"/>
    <lineage>
        <taxon>Eukaryota</taxon>
        <taxon>Fungi</taxon>
        <taxon>Dikarya</taxon>
        <taxon>Ascomycota</taxon>
        <taxon>Saccharomycotina</taxon>
        <taxon>Pichiomycetes</taxon>
        <taxon>Pichiales</taxon>
        <taxon>Pichiaceae</taxon>
        <taxon>Kuraishia</taxon>
    </lineage>
</organism>
<accession>W6MPA8</accession>
<sequence>MSANGEASSVRLNDEISGQDNRKTSLANLVSAALQNDSSETEAGSGSPPRGSQGSQFPTSNSRSSDASKQGLPAPPPLVSFPPSQLPGGSKASTGFPPLLPTPYTRGSAGSAGATTDSEAQPNKYPYNLYYSRPRNGDSASSSAVNSTNEVSSDPIFSHLRGHKADGKDVDSSSESDSGESDAETSKPEADTTADASSQRGSAAKKQRVGQKPQPPKPSEERPYRCVNGCPWSFSRLSDLRRHMKSHDTPQFHCPFWDNDNSCHRSDGSFNRLDVLKRHLRLVHFVPEGGIKSAKQNGKGWCKGCHEKFATNKEFINHCLECGKTANNATDWKPDVSKGEPVLPGYDFKGARIPNLKRKRDDYADEAPDPAEYLKSEPVSNTEGVTTAPPAAAAPAPTASATAEKA</sequence>
<dbReference type="Gene3D" id="3.30.160.60">
    <property type="entry name" value="Classic Zinc Finger"/>
    <property type="match status" value="1"/>
</dbReference>
<keyword evidence="1" id="KW-0862">Zinc</keyword>
<evidence type="ECO:0000256" key="2">
    <source>
        <dbReference type="SAM" id="MobiDB-lite"/>
    </source>
</evidence>
<feature type="region of interest" description="Disordered" evidence="2">
    <location>
        <begin position="357"/>
        <end position="406"/>
    </location>
</feature>
<name>W6MPA8_9ASCO</name>
<dbReference type="AlphaFoldDB" id="W6MPA8"/>
<feature type="domain" description="C2H2-type" evidence="3">
    <location>
        <begin position="224"/>
        <end position="252"/>
    </location>
</feature>
<feature type="compositionally biased region" description="Polar residues" evidence="2">
    <location>
        <begin position="57"/>
        <end position="68"/>
    </location>
</feature>
<dbReference type="GeneID" id="34521506"/>
<evidence type="ECO:0000259" key="3">
    <source>
        <dbReference type="PROSITE" id="PS50157"/>
    </source>
</evidence>
<keyword evidence="1" id="KW-0863">Zinc-finger</keyword>
<reference evidence="4" key="2">
    <citation type="submission" date="2014-02" db="EMBL/GenBank/DDBJ databases">
        <title>Complete DNA sequence of /Kuraishia capsulata/ illustrates novel genomic features among budding yeasts (/Saccharomycotina/).</title>
        <authorList>
            <person name="Morales L."/>
            <person name="Noel B."/>
            <person name="Porcel B."/>
            <person name="Marcet-Houben M."/>
            <person name="Hullo M-F."/>
            <person name="Sacerdot C."/>
            <person name="Tekaia F."/>
            <person name="Leh-Louis V."/>
            <person name="Despons L."/>
            <person name="Khanna V."/>
            <person name="Aury J-M."/>
            <person name="Barbe V."/>
            <person name="Couloux A."/>
            <person name="Labadie K."/>
            <person name="Pelletier E."/>
            <person name="Souciet J-L."/>
            <person name="Boekhout T."/>
            <person name="Gabaldon T."/>
            <person name="Wincker P."/>
            <person name="Dujon B."/>
        </authorList>
    </citation>
    <scope>NUCLEOTIDE SEQUENCE</scope>
    <source>
        <strain evidence="4">CBS 1993</strain>
    </source>
</reference>
<proteinExistence type="predicted"/>
<dbReference type="InterPro" id="IPR013087">
    <property type="entry name" value="Znf_C2H2_type"/>
</dbReference>
<dbReference type="PROSITE" id="PS00028">
    <property type="entry name" value="ZINC_FINGER_C2H2_1"/>
    <property type="match status" value="1"/>
</dbReference>
<dbReference type="STRING" id="1382522.W6MPA8"/>
<dbReference type="OrthoDB" id="2687452at2759"/>
<dbReference type="Pfam" id="PF00096">
    <property type="entry name" value="zf-C2H2"/>
    <property type="match status" value="1"/>
</dbReference>
<dbReference type="SMART" id="SM00355">
    <property type="entry name" value="ZnF_C2H2"/>
    <property type="match status" value="2"/>
</dbReference>